<protein>
    <submittedName>
        <fullName evidence="2">Uncharacterized protein</fullName>
    </submittedName>
</protein>
<sequence length="192" mass="22572">MGGFGSGRIWRRNIRTTSKYPQLDVRTLYRKDLFKSDQGVTRIWYNADKAKIASVYIVTKIDELLLHHFNRLGEELRYSVALTWTDCHYGGGRPWFICPIKKCSRRVAKLYLGDTLFACRHCYRLVYFSQLQTPEDRAIQNVDKIRARLGWEPGLLNGHEDKPKGMHWSTFDRLMEAHDMQVIKSLQKVLTY</sequence>
<evidence type="ECO:0000313" key="4">
    <source>
        <dbReference type="Proteomes" id="UP000255316"/>
    </source>
</evidence>
<dbReference type="AlphaFoldDB" id="A0A378IP86"/>
<evidence type="ECO:0000313" key="3">
    <source>
        <dbReference type="Proteomes" id="UP000054854"/>
    </source>
</evidence>
<organism evidence="2 4">
    <name type="scientific">Legionella cincinnatiensis</name>
    <dbReference type="NCBI Taxonomy" id="28085"/>
    <lineage>
        <taxon>Bacteria</taxon>
        <taxon>Pseudomonadati</taxon>
        <taxon>Pseudomonadota</taxon>
        <taxon>Gammaproteobacteria</taxon>
        <taxon>Legionellales</taxon>
        <taxon>Legionellaceae</taxon>
        <taxon>Legionella</taxon>
    </lineage>
</organism>
<dbReference type="STRING" id="28085.Lcin_0414"/>
<dbReference type="Proteomes" id="UP000054854">
    <property type="component" value="Unassembled WGS sequence"/>
</dbReference>
<evidence type="ECO:0000313" key="2">
    <source>
        <dbReference type="EMBL" id="STX36622.1"/>
    </source>
</evidence>
<name>A0A378IP86_9GAMM</name>
<dbReference type="EMBL" id="LNXX01000005">
    <property type="protein sequence ID" value="KTC93376.1"/>
    <property type="molecule type" value="Genomic_DNA"/>
</dbReference>
<dbReference type="OrthoDB" id="5951715at2"/>
<reference evidence="2 4" key="2">
    <citation type="submission" date="2018-06" db="EMBL/GenBank/DDBJ databases">
        <authorList>
            <consortium name="Pathogen Informatics"/>
            <person name="Doyle S."/>
        </authorList>
    </citation>
    <scope>NUCLEOTIDE SEQUENCE [LARGE SCALE GENOMIC DNA]</scope>
    <source>
        <strain evidence="2 4">NCTC12438</strain>
    </source>
</reference>
<evidence type="ECO:0000313" key="1">
    <source>
        <dbReference type="EMBL" id="KTC93376.1"/>
    </source>
</evidence>
<proteinExistence type="predicted"/>
<dbReference type="RefSeq" id="WP_058463650.1">
    <property type="nucleotide sequence ID" value="NZ_CAAAHQ010000047.1"/>
</dbReference>
<keyword evidence="3" id="KW-1185">Reference proteome</keyword>
<gene>
    <name evidence="1" type="ORF">Lcin_0414</name>
    <name evidence="2" type="ORF">NCTC12438_03255</name>
</gene>
<accession>A0A378IP86</accession>
<reference evidence="1 3" key="1">
    <citation type="submission" date="2015-11" db="EMBL/GenBank/DDBJ databases">
        <title>Genomic analysis of 38 Legionella species identifies large and diverse effector repertoires.</title>
        <authorList>
            <person name="Burstein D."/>
            <person name="Amaro F."/>
            <person name="Zusman T."/>
            <person name="Lifshitz Z."/>
            <person name="Cohen O."/>
            <person name="Gilbert J.A."/>
            <person name="Pupko T."/>
            <person name="Shuman H.A."/>
            <person name="Segal G."/>
        </authorList>
    </citation>
    <scope>NUCLEOTIDE SEQUENCE [LARGE SCALE GENOMIC DNA]</scope>
    <source>
        <strain evidence="1 3">CDC#72-OH-14</strain>
    </source>
</reference>
<dbReference type="Proteomes" id="UP000255316">
    <property type="component" value="Unassembled WGS sequence"/>
</dbReference>
<dbReference type="EMBL" id="UGNX01000001">
    <property type="protein sequence ID" value="STX36622.1"/>
    <property type="molecule type" value="Genomic_DNA"/>
</dbReference>